<name>A0A6G6IV19_PSENT</name>
<gene>
    <name evidence="1" type="ORF">G5B91_11205</name>
</gene>
<evidence type="ECO:0000313" key="2">
    <source>
        <dbReference type="Proteomes" id="UP000501063"/>
    </source>
</evidence>
<proteinExistence type="predicted"/>
<dbReference type="KEGG" id="pnt:G5B91_11205"/>
<reference evidence="1 2" key="1">
    <citation type="submission" date="2020-02" db="EMBL/GenBank/DDBJ databases">
        <title>Integrative conjugative elements (ICEs) and plasmids drive adaptation of Pseudomonas nitroreducens strain HBP1 to wastewater environment.</title>
        <authorList>
            <person name="Sentchilo V."/>
            <person name="Carraro N."/>
            <person name="Bertelli C."/>
            <person name="van der Meer J.R."/>
        </authorList>
    </citation>
    <scope>NUCLEOTIDE SEQUENCE [LARGE SCALE GENOMIC DNA]</scope>
    <source>
        <strain evidence="1 2">HBP1</strain>
    </source>
</reference>
<organism evidence="1 2">
    <name type="scientific">Pseudomonas nitroreducens</name>
    <dbReference type="NCBI Taxonomy" id="46680"/>
    <lineage>
        <taxon>Bacteria</taxon>
        <taxon>Pseudomonadati</taxon>
        <taxon>Pseudomonadota</taxon>
        <taxon>Gammaproteobacteria</taxon>
        <taxon>Pseudomonadales</taxon>
        <taxon>Pseudomonadaceae</taxon>
        <taxon>Pseudomonas</taxon>
    </lineage>
</organism>
<dbReference type="RefSeq" id="WP_024763235.1">
    <property type="nucleotide sequence ID" value="NZ_CP049140.1"/>
</dbReference>
<evidence type="ECO:0000313" key="1">
    <source>
        <dbReference type="EMBL" id="QIE86807.1"/>
    </source>
</evidence>
<accession>A0A6G6IV19</accession>
<protein>
    <submittedName>
        <fullName evidence="1">Uncharacterized protein</fullName>
    </submittedName>
</protein>
<dbReference type="AlphaFoldDB" id="A0A6G6IV19"/>
<dbReference type="Proteomes" id="UP000501063">
    <property type="component" value="Chromosome"/>
</dbReference>
<dbReference type="EMBL" id="CP049140">
    <property type="protein sequence ID" value="QIE86807.1"/>
    <property type="molecule type" value="Genomic_DNA"/>
</dbReference>
<sequence length="61" mass="6957">MTLLLSYWKPLLAGLLLFLSAAGGWHEGMARMDAQWQARWDQHAKQDQEAAVAFEARERAN</sequence>